<dbReference type="Proteomes" id="UP000299102">
    <property type="component" value="Unassembled WGS sequence"/>
</dbReference>
<comment type="caution">
    <text evidence="2">The sequence shown here is derived from an EMBL/GenBank/DDBJ whole genome shotgun (WGS) entry which is preliminary data.</text>
</comment>
<gene>
    <name evidence="2" type="ORF">EVAR_67356_1</name>
</gene>
<evidence type="ECO:0000313" key="3">
    <source>
        <dbReference type="Proteomes" id="UP000299102"/>
    </source>
</evidence>
<dbReference type="AlphaFoldDB" id="A0A4C2A757"/>
<evidence type="ECO:0000256" key="1">
    <source>
        <dbReference type="SAM" id="Phobius"/>
    </source>
</evidence>
<keyword evidence="1" id="KW-0472">Membrane</keyword>
<keyword evidence="1" id="KW-1133">Transmembrane helix</keyword>
<sequence>MASTLSVTGQPERDLKEKDDVETFLKFMALRPPALCLWGVVPVDMRLPVGLLSLATTYLIVIAQFNHLFD</sequence>
<name>A0A4C2A757_EUMVA</name>
<keyword evidence="3" id="KW-1185">Reference proteome</keyword>
<accession>A0A4C2A757</accession>
<dbReference type="EMBL" id="BGZK01002721">
    <property type="protein sequence ID" value="GBP96020.1"/>
    <property type="molecule type" value="Genomic_DNA"/>
</dbReference>
<keyword evidence="1" id="KW-0812">Transmembrane</keyword>
<evidence type="ECO:0000313" key="2">
    <source>
        <dbReference type="EMBL" id="GBP96020.1"/>
    </source>
</evidence>
<proteinExistence type="predicted"/>
<organism evidence="2 3">
    <name type="scientific">Eumeta variegata</name>
    <name type="common">Bagworm moth</name>
    <name type="synonym">Eumeta japonica</name>
    <dbReference type="NCBI Taxonomy" id="151549"/>
    <lineage>
        <taxon>Eukaryota</taxon>
        <taxon>Metazoa</taxon>
        <taxon>Ecdysozoa</taxon>
        <taxon>Arthropoda</taxon>
        <taxon>Hexapoda</taxon>
        <taxon>Insecta</taxon>
        <taxon>Pterygota</taxon>
        <taxon>Neoptera</taxon>
        <taxon>Endopterygota</taxon>
        <taxon>Lepidoptera</taxon>
        <taxon>Glossata</taxon>
        <taxon>Ditrysia</taxon>
        <taxon>Tineoidea</taxon>
        <taxon>Psychidae</taxon>
        <taxon>Oiketicinae</taxon>
        <taxon>Eumeta</taxon>
    </lineage>
</organism>
<dbReference type="OrthoDB" id="7477935at2759"/>
<reference evidence="2 3" key="1">
    <citation type="journal article" date="2019" name="Commun. Biol.">
        <title>The bagworm genome reveals a unique fibroin gene that provides high tensile strength.</title>
        <authorList>
            <person name="Kono N."/>
            <person name="Nakamura H."/>
            <person name="Ohtoshi R."/>
            <person name="Tomita M."/>
            <person name="Numata K."/>
            <person name="Arakawa K."/>
        </authorList>
    </citation>
    <scope>NUCLEOTIDE SEQUENCE [LARGE SCALE GENOMIC DNA]</scope>
</reference>
<feature type="transmembrane region" description="Helical" evidence="1">
    <location>
        <begin position="47"/>
        <end position="69"/>
    </location>
</feature>
<protein>
    <submittedName>
        <fullName evidence="2">Uncharacterized protein</fullName>
    </submittedName>
</protein>